<name>A0AAF0U8N7_SOLVR</name>
<dbReference type="EMBL" id="CP133619">
    <property type="protein sequence ID" value="WMV41558.1"/>
    <property type="molecule type" value="Genomic_DNA"/>
</dbReference>
<sequence length="134" mass="15567">VEIPHIQSGLVVKEFLEVFPYNLPGVPPEREIDFSIDIFPDTHPISILPYTMAPKELKEQLKDLLEKCFIRPSLWLWGGTCFSKIDLRSGYHQLRVRECAIPKITFRTCYGHYEFLVMSFDLNYAPAVSMDLMN</sequence>
<dbReference type="SUPFAM" id="SSF56672">
    <property type="entry name" value="DNA/RNA polymerases"/>
    <property type="match status" value="1"/>
</dbReference>
<evidence type="ECO:0000313" key="1">
    <source>
        <dbReference type="EMBL" id="WMV41558.1"/>
    </source>
</evidence>
<dbReference type="Proteomes" id="UP001234989">
    <property type="component" value="Chromosome 8"/>
</dbReference>
<reference evidence="1" key="1">
    <citation type="submission" date="2023-08" db="EMBL/GenBank/DDBJ databases">
        <title>A de novo genome assembly of Solanum verrucosum Schlechtendal, a Mexican diploid species geographically isolated from the other diploid A-genome species in potato relatives.</title>
        <authorList>
            <person name="Hosaka K."/>
        </authorList>
    </citation>
    <scope>NUCLEOTIDE SEQUENCE</scope>
    <source>
        <tissue evidence="1">Young leaves</tissue>
    </source>
</reference>
<protein>
    <submittedName>
        <fullName evidence="1">Uncharacterized protein</fullName>
    </submittedName>
</protein>
<feature type="non-terminal residue" evidence="1">
    <location>
        <position position="1"/>
    </location>
</feature>
<proteinExistence type="predicted"/>
<evidence type="ECO:0000313" key="2">
    <source>
        <dbReference type="Proteomes" id="UP001234989"/>
    </source>
</evidence>
<accession>A0AAF0U8N7</accession>
<dbReference type="PANTHER" id="PTHR24559:SF444">
    <property type="entry name" value="REVERSE TRANSCRIPTASE DOMAIN-CONTAINING PROTEIN"/>
    <property type="match status" value="1"/>
</dbReference>
<dbReference type="InterPro" id="IPR043128">
    <property type="entry name" value="Rev_trsase/Diguanyl_cyclase"/>
</dbReference>
<dbReference type="AlphaFoldDB" id="A0AAF0U8N7"/>
<dbReference type="InterPro" id="IPR053134">
    <property type="entry name" value="RNA-dir_DNA_polymerase"/>
</dbReference>
<gene>
    <name evidence="1" type="ORF">MTR67_034943</name>
</gene>
<dbReference type="Gene3D" id="3.10.10.10">
    <property type="entry name" value="HIV Type 1 Reverse Transcriptase, subunit A, domain 1"/>
    <property type="match status" value="1"/>
</dbReference>
<keyword evidence="2" id="KW-1185">Reference proteome</keyword>
<dbReference type="PANTHER" id="PTHR24559">
    <property type="entry name" value="TRANSPOSON TY3-I GAG-POL POLYPROTEIN"/>
    <property type="match status" value="1"/>
</dbReference>
<dbReference type="Gene3D" id="3.30.70.270">
    <property type="match status" value="1"/>
</dbReference>
<feature type="non-terminal residue" evidence="1">
    <location>
        <position position="134"/>
    </location>
</feature>
<organism evidence="1 2">
    <name type="scientific">Solanum verrucosum</name>
    <dbReference type="NCBI Taxonomy" id="315347"/>
    <lineage>
        <taxon>Eukaryota</taxon>
        <taxon>Viridiplantae</taxon>
        <taxon>Streptophyta</taxon>
        <taxon>Embryophyta</taxon>
        <taxon>Tracheophyta</taxon>
        <taxon>Spermatophyta</taxon>
        <taxon>Magnoliopsida</taxon>
        <taxon>eudicotyledons</taxon>
        <taxon>Gunneridae</taxon>
        <taxon>Pentapetalae</taxon>
        <taxon>asterids</taxon>
        <taxon>lamiids</taxon>
        <taxon>Solanales</taxon>
        <taxon>Solanaceae</taxon>
        <taxon>Solanoideae</taxon>
        <taxon>Solaneae</taxon>
        <taxon>Solanum</taxon>
    </lineage>
</organism>
<dbReference type="InterPro" id="IPR043502">
    <property type="entry name" value="DNA/RNA_pol_sf"/>
</dbReference>